<keyword evidence="5 10" id="KW-0762">Sugar transport</keyword>
<comment type="similarity">
    <text evidence="2 10">Belongs to the SWEET sugar transporter family.</text>
</comment>
<keyword evidence="4" id="KW-1003">Cell membrane</keyword>
<evidence type="ECO:0000256" key="8">
    <source>
        <dbReference type="ARBA" id="ARBA00022989"/>
    </source>
</evidence>
<dbReference type="FunFam" id="1.20.1280.290:FF:000001">
    <property type="entry name" value="Bidirectional sugar transporter SWEET"/>
    <property type="match status" value="1"/>
</dbReference>
<keyword evidence="3 10" id="KW-0813">Transport</keyword>
<dbReference type="FunFam" id="1.20.1280.290:FF:000003">
    <property type="entry name" value="Bidirectional sugar transporter SWEET"/>
    <property type="match status" value="1"/>
</dbReference>
<dbReference type="Pfam" id="PF03083">
    <property type="entry name" value="MtN3_slv"/>
    <property type="match status" value="2"/>
</dbReference>
<comment type="subcellular location">
    <subcellularLocation>
        <location evidence="1 10">Cell membrane</location>
        <topology evidence="1 10">Multi-pass membrane protein</topology>
    </subcellularLocation>
</comment>
<evidence type="ECO:0000256" key="5">
    <source>
        <dbReference type="ARBA" id="ARBA00022597"/>
    </source>
</evidence>
<dbReference type="AlphaFoldDB" id="A0A2I0IGB3"/>
<evidence type="ECO:0000256" key="11">
    <source>
        <dbReference type="SAM" id="MobiDB-lite"/>
    </source>
</evidence>
<comment type="function">
    <text evidence="10">Mediates both low-affinity uptake and efflux of sugar across the membrane.</text>
</comment>
<evidence type="ECO:0000313" key="12">
    <source>
        <dbReference type="EMBL" id="PKI43047.1"/>
    </source>
</evidence>
<gene>
    <name evidence="12" type="ORF">CRG98_036526</name>
</gene>
<keyword evidence="8 10" id="KW-1133">Transmembrane helix</keyword>
<evidence type="ECO:0000256" key="6">
    <source>
        <dbReference type="ARBA" id="ARBA00022692"/>
    </source>
</evidence>
<feature type="transmembrane region" description="Helical" evidence="10">
    <location>
        <begin position="202"/>
        <end position="223"/>
    </location>
</feature>
<dbReference type="GO" id="GO:0051119">
    <property type="term" value="F:sugar transmembrane transporter activity"/>
    <property type="evidence" value="ECO:0007669"/>
    <property type="project" value="InterPro"/>
</dbReference>
<proteinExistence type="inferred from homology"/>
<dbReference type="PANTHER" id="PTHR10791">
    <property type="entry name" value="RAG1-ACTIVATING PROTEIN 1"/>
    <property type="match status" value="1"/>
</dbReference>
<evidence type="ECO:0000256" key="4">
    <source>
        <dbReference type="ARBA" id="ARBA00022475"/>
    </source>
</evidence>
<keyword evidence="6 10" id="KW-0812">Transmembrane</keyword>
<feature type="transmembrane region" description="Helical" evidence="10">
    <location>
        <begin position="47"/>
        <end position="65"/>
    </location>
</feature>
<reference evidence="12 13" key="1">
    <citation type="submission" date="2017-11" db="EMBL/GenBank/DDBJ databases">
        <title>De-novo sequencing of pomegranate (Punica granatum L.) genome.</title>
        <authorList>
            <person name="Akparov Z."/>
            <person name="Amiraslanov A."/>
            <person name="Hajiyeva S."/>
            <person name="Abbasov M."/>
            <person name="Kaur K."/>
            <person name="Hamwieh A."/>
            <person name="Solovyev V."/>
            <person name="Salamov A."/>
            <person name="Braich B."/>
            <person name="Kosarev P."/>
            <person name="Mahmoud A."/>
            <person name="Hajiyev E."/>
            <person name="Babayeva S."/>
            <person name="Izzatullayeva V."/>
            <person name="Mammadov A."/>
            <person name="Mammadov A."/>
            <person name="Sharifova S."/>
            <person name="Ojaghi J."/>
            <person name="Eynullazada K."/>
            <person name="Bayramov B."/>
            <person name="Abdulazimova A."/>
            <person name="Shahmuradov I."/>
        </authorList>
    </citation>
    <scope>NUCLEOTIDE SEQUENCE [LARGE SCALE GENOMIC DNA]</scope>
    <source>
        <strain evidence="13">cv. AG2017</strain>
        <tissue evidence="12">Leaf</tissue>
    </source>
</reference>
<evidence type="ECO:0000256" key="3">
    <source>
        <dbReference type="ARBA" id="ARBA00022448"/>
    </source>
</evidence>
<sequence>MAFLSVHLLAFIFGLLGNIVGFLVFLAPLPTFITIFKKKSSDGFQSIPYVVALSSAMLLLYYGFLKTDATLIISINAIGIVIELTYLTIYMIYASKGAKMFTLKLLVLFNVLGFGIMLALTMWLLKGPRRVNAVGWICAAFNLAVFAAPLGIMSEIYRHRIMQRRVIKTKSVEFMPFTLSFFLTLCATMWFFYGYFVKDMFIALPNVMGFLLGITQMILYVIYKNAEKKTLPTKQQQHEETKLGSMGSGDLCPTVTQPKLTEMNTVSDSSRPVQPNENNV</sequence>
<evidence type="ECO:0000256" key="9">
    <source>
        <dbReference type="ARBA" id="ARBA00023136"/>
    </source>
</evidence>
<dbReference type="InterPro" id="IPR004316">
    <property type="entry name" value="SWEET_rpt"/>
</dbReference>
<evidence type="ECO:0000313" key="13">
    <source>
        <dbReference type="Proteomes" id="UP000233551"/>
    </source>
</evidence>
<evidence type="ECO:0000256" key="10">
    <source>
        <dbReference type="RuleBase" id="RU910715"/>
    </source>
</evidence>
<accession>A0A2I0IGB3</accession>
<feature type="transmembrane region" description="Helical" evidence="10">
    <location>
        <begin position="131"/>
        <end position="153"/>
    </location>
</feature>
<feature type="transmembrane region" description="Helical" evidence="10">
    <location>
        <begin position="6"/>
        <end position="26"/>
    </location>
</feature>
<evidence type="ECO:0000256" key="2">
    <source>
        <dbReference type="ARBA" id="ARBA00007809"/>
    </source>
</evidence>
<evidence type="ECO:0000256" key="7">
    <source>
        <dbReference type="ARBA" id="ARBA00022737"/>
    </source>
</evidence>
<comment type="caution">
    <text evidence="12">The sequence shown here is derived from an EMBL/GenBank/DDBJ whole genome shotgun (WGS) entry which is preliminary data.</text>
</comment>
<evidence type="ECO:0000256" key="1">
    <source>
        <dbReference type="ARBA" id="ARBA00004651"/>
    </source>
</evidence>
<dbReference type="Proteomes" id="UP000233551">
    <property type="component" value="Unassembled WGS sequence"/>
</dbReference>
<name>A0A2I0IGB3_PUNGR</name>
<dbReference type="GO" id="GO:0005886">
    <property type="term" value="C:plasma membrane"/>
    <property type="evidence" value="ECO:0007669"/>
    <property type="project" value="UniProtKB-SubCell"/>
</dbReference>
<dbReference type="EMBL" id="PGOL01003088">
    <property type="protein sequence ID" value="PKI43047.1"/>
    <property type="molecule type" value="Genomic_DNA"/>
</dbReference>
<keyword evidence="7" id="KW-0677">Repeat</keyword>
<keyword evidence="13" id="KW-1185">Reference proteome</keyword>
<dbReference type="Gene3D" id="1.20.1280.290">
    <property type="match status" value="2"/>
</dbReference>
<dbReference type="InterPro" id="IPR047664">
    <property type="entry name" value="SWEET"/>
</dbReference>
<feature type="region of interest" description="Disordered" evidence="11">
    <location>
        <begin position="261"/>
        <end position="280"/>
    </location>
</feature>
<keyword evidence="9 10" id="KW-0472">Membrane</keyword>
<dbReference type="GO" id="GO:0008515">
    <property type="term" value="F:sucrose transmembrane transporter activity"/>
    <property type="evidence" value="ECO:0007669"/>
    <property type="project" value="UniProtKB-ARBA"/>
</dbReference>
<feature type="transmembrane region" description="Helical" evidence="10">
    <location>
        <begin position="105"/>
        <end position="125"/>
    </location>
</feature>
<feature type="transmembrane region" description="Helical" evidence="10">
    <location>
        <begin position="174"/>
        <end position="196"/>
    </location>
</feature>
<protein>
    <recommendedName>
        <fullName evidence="10">Bidirectional sugar transporter SWEET</fullName>
    </recommendedName>
</protein>
<dbReference type="PANTHER" id="PTHR10791:SF134">
    <property type="entry name" value="BIDIRECTIONAL SUGAR TRANSPORTER SWEET9"/>
    <property type="match status" value="1"/>
</dbReference>
<feature type="transmembrane region" description="Helical" evidence="10">
    <location>
        <begin position="71"/>
        <end position="93"/>
    </location>
</feature>
<organism evidence="12 13">
    <name type="scientific">Punica granatum</name>
    <name type="common">Pomegranate</name>
    <dbReference type="NCBI Taxonomy" id="22663"/>
    <lineage>
        <taxon>Eukaryota</taxon>
        <taxon>Viridiplantae</taxon>
        <taxon>Streptophyta</taxon>
        <taxon>Embryophyta</taxon>
        <taxon>Tracheophyta</taxon>
        <taxon>Spermatophyta</taxon>
        <taxon>Magnoliopsida</taxon>
        <taxon>eudicotyledons</taxon>
        <taxon>Gunneridae</taxon>
        <taxon>Pentapetalae</taxon>
        <taxon>rosids</taxon>
        <taxon>malvids</taxon>
        <taxon>Myrtales</taxon>
        <taxon>Lythraceae</taxon>
        <taxon>Punica</taxon>
    </lineage>
</organism>